<accession>A0A0E9TFB8</accession>
<sequence>MTRQQYPTQYLDTQNSRKESQTSLPGTSNSSSLII</sequence>
<evidence type="ECO:0000313" key="2">
    <source>
        <dbReference type="EMBL" id="JAH52276.1"/>
    </source>
</evidence>
<dbReference type="EMBL" id="GBXM01056301">
    <property type="protein sequence ID" value="JAH52276.1"/>
    <property type="molecule type" value="Transcribed_RNA"/>
</dbReference>
<proteinExistence type="predicted"/>
<dbReference type="AlphaFoldDB" id="A0A0E9TFB8"/>
<reference evidence="2" key="2">
    <citation type="journal article" date="2015" name="Fish Shellfish Immunol.">
        <title>Early steps in the European eel (Anguilla anguilla)-Vibrio vulnificus interaction in the gills: Role of the RtxA13 toxin.</title>
        <authorList>
            <person name="Callol A."/>
            <person name="Pajuelo D."/>
            <person name="Ebbesson L."/>
            <person name="Teles M."/>
            <person name="MacKenzie S."/>
            <person name="Amaro C."/>
        </authorList>
    </citation>
    <scope>NUCLEOTIDE SEQUENCE</scope>
</reference>
<reference evidence="2" key="1">
    <citation type="submission" date="2014-11" db="EMBL/GenBank/DDBJ databases">
        <authorList>
            <person name="Amaro Gonzalez C."/>
        </authorList>
    </citation>
    <scope>NUCLEOTIDE SEQUENCE</scope>
</reference>
<name>A0A0E9TFB8_ANGAN</name>
<evidence type="ECO:0000256" key="1">
    <source>
        <dbReference type="SAM" id="MobiDB-lite"/>
    </source>
</evidence>
<feature type="compositionally biased region" description="Polar residues" evidence="1">
    <location>
        <begin position="21"/>
        <end position="35"/>
    </location>
</feature>
<feature type="region of interest" description="Disordered" evidence="1">
    <location>
        <begin position="1"/>
        <end position="35"/>
    </location>
</feature>
<organism evidence="2">
    <name type="scientific">Anguilla anguilla</name>
    <name type="common">European freshwater eel</name>
    <name type="synonym">Muraena anguilla</name>
    <dbReference type="NCBI Taxonomy" id="7936"/>
    <lineage>
        <taxon>Eukaryota</taxon>
        <taxon>Metazoa</taxon>
        <taxon>Chordata</taxon>
        <taxon>Craniata</taxon>
        <taxon>Vertebrata</taxon>
        <taxon>Euteleostomi</taxon>
        <taxon>Actinopterygii</taxon>
        <taxon>Neopterygii</taxon>
        <taxon>Teleostei</taxon>
        <taxon>Anguilliformes</taxon>
        <taxon>Anguillidae</taxon>
        <taxon>Anguilla</taxon>
    </lineage>
</organism>
<feature type="compositionally biased region" description="Polar residues" evidence="1">
    <location>
        <begin position="1"/>
        <end position="14"/>
    </location>
</feature>
<protein>
    <submittedName>
        <fullName evidence="2">Uncharacterized protein</fullName>
    </submittedName>
</protein>